<gene>
    <name evidence="1" type="ORF">HQM25_08125</name>
</gene>
<evidence type="ECO:0000313" key="2">
    <source>
        <dbReference type="Proteomes" id="UP000502498"/>
    </source>
</evidence>
<reference evidence="1 2" key="1">
    <citation type="submission" date="2020-05" db="EMBL/GenBank/DDBJ databases">
        <title>Strain PA2F3 complete genome.</title>
        <authorList>
            <person name="Kim Y.-S."/>
            <person name="Kim S.-J."/>
            <person name="Jung H.-k."/>
            <person name="Kim S.-E."/>
            <person name="Kim K.-H."/>
        </authorList>
    </citation>
    <scope>NUCLEOTIDE SEQUENCE [LARGE SCALE GENOMIC DNA]</scope>
    <source>
        <strain evidence="1 2">PA2F3</strain>
    </source>
</reference>
<dbReference type="Proteomes" id="UP000502498">
    <property type="component" value="Chromosome"/>
</dbReference>
<accession>A0A7D4QCK4</accession>
<sequence length="120" mass="12675">MRIESLAADEVFVFGSNAQGAHGGGAARFAYERFGALWGQAEGLQGQSYGIDTMSGLEAFQEQARRFVAFAAQHPELRFLMTEVGCGIAGYRPAQVAGFFTGAPANVVLPASFEKVIGAP</sequence>
<proteinExistence type="predicted"/>
<name>A0A7D4QCK4_9MICO</name>
<dbReference type="EMBL" id="CP054038">
    <property type="protein sequence ID" value="QKJ19337.1"/>
    <property type="molecule type" value="Genomic_DNA"/>
</dbReference>
<dbReference type="RefSeq" id="WP_172989778.1">
    <property type="nucleotide sequence ID" value="NZ_CP054038.1"/>
</dbReference>
<organism evidence="1 2">
    <name type="scientific">Microbacterium hominis</name>
    <dbReference type="NCBI Taxonomy" id="162426"/>
    <lineage>
        <taxon>Bacteria</taxon>
        <taxon>Bacillati</taxon>
        <taxon>Actinomycetota</taxon>
        <taxon>Actinomycetes</taxon>
        <taxon>Micrococcales</taxon>
        <taxon>Microbacteriaceae</taxon>
        <taxon>Microbacterium</taxon>
    </lineage>
</organism>
<evidence type="ECO:0000313" key="1">
    <source>
        <dbReference type="EMBL" id="QKJ19337.1"/>
    </source>
</evidence>
<protein>
    <submittedName>
        <fullName evidence="1">Uncharacterized protein</fullName>
    </submittedName>
</protein>
<dbReference type="AlphaFoldDB" id="A0A7D4QCK4"/>